<feature type="region of interest" description="Disordered" evidence="1">
    <location>
        <begin position="58"/>
        <end position="93"/>
    </location>
</feature>
<name>A0A914ICM1_GLORO</name>
<dbReference type="AlphaFoldDB" id="A0A914ICM1"/>
<evidence type="ECO:0000256" key="1">
    <source>
        <dbReference type="SAM" id="MobiDB-lite"/>
    </source>
</evidence>
<dbReference type="WBParaSite" id="Gr19_v10_g8968.t1">
    <property type="protein sequence ID" value="Gr19_v10_g8968.t1"/>
    <property type="gene ID" value="Gr19_v10_g8968"/>
</dbReference>
<accession>A0A914ICM1</accession>
<protein>
    <submittedName>
        <fullName evidence="3">Uncharacterized protein</fullName>
    </submittedName>
</protein>
<sequence>MQVAFRIHELTISRFVPVPPNSPSSGFNFCSSFTSRFFKLPLRLSYLLMDAEMPIEFLSDTESEEEVNEAEEEDETAGGRRGGDTEEGDQKVHIHSFQNMVLRRGFEPVSLSEEKRTTN</sequence>
<evidence type="ECO:0000313" key="3">
    <source>
        <dbReference type="WBParaSite" id="Gr19_v10_g8968.t1"/>
    </source>
</evidence>
<organism evidence="2 3">
    <name type="scientific">Globodera rostochiensis</name>
    <name type="common">Golden nematode worm</name>
    <name type="synonym">Heterodera rostochiensis</name>
    <dbReference type="NCBI Taxonomy" id="31243"/>
    <lineage>
        <taxon>Eukaryota</taxon>
        <taxon>Metazoa</taxon>
        <taxon>Ecdysozoa</taxon>
        <taxon>Nematoda</taxon>
        <taxon>Chromadorea</taxon>
        <taxon>Rhabditida</taxon>
        <taxon>Tylenchina</taxon>
        <taxon>Tylenchomorpha</taxon>
        <taxon>Tylenchoidea</taxon>
        <taxon>Heteroderidae</taxon>
        <taxon>Heteroderinae</taxon>
        <taxon>Globodera</taxon>
    </lineage>
</organism>
<proteinExistence type="predicted"/>
<dbReference type="Proteomes" id="UP000887572">
    <property type="component" value="Unplaced"/>
</dbReference>
<reference evidence="3" key="1">
    <citation type="submission" date="2022-11" db="UniProtKB">
        <authorList>
            <consortium name="WormBaseParasite"/>
        </authorList>
    </citation>
    <scope>IDENTIFICATION</scope>
</reference>
<feature type="compositionally biased region" description="Basic and acidic residues" evidence="1">
    <location>
        <begin position="77"/>
        <end position="92"/>
    </location>
</feature>
<evidence type="ECO:0000313" key="2">
    <source>
        <dbReference type="Proteomes" id="UP000887572"/>
    </source>
</evidence>
<keyword evidence="2" id="KW-1185">Reference proteome</keyword>
<feature type="compositionally biased region" description="Acidic residues" evidence="1">
    <location>
        <begin position="59"/>
        <end position="76"/>
    </location>
</feature>